<reference evidence="2 3" key="1">
    <citation type="submission" date="2024-07" db="EMBL/GenBank/DDBJ databases">
        <title>The genome sequence of type strain Sediminicola arcticus GDMCC 1.2805.</title>
        <authorList>
            <person name="Liu Y."/>
        </authorList>
    </citation>
    <scope>NUCLEOTIDE SEQUENCE [LARGE SCALE GENOMIC DNA]</scope>
    <source>
        <strain evidence="2 3">GDMCC 1.2805</strain>
    </source>
</reference>
<accession>A0ABV2SWL5</accession>
<keyword evidence="1" id="KW-1133">Transmembrane helix</keyword>
<dbReference type="Proteomes" id="UP001549799">
    <property type="component" value="Unassembled WGS sequence"/>
</dbReference>
<feature type="transmembrane region" description="Helical" evidence="1">
    <location>
        <begin position="16"/>
        <end position="37"/>
    </location>
</feature>
<feature type="transmembrane region" description="Helical" evidence="1">
    <location>
        <begin position="57"/>
        <end position="74"/>
    </location>
</feature>
<name>A0ABV2SWL5_9FLAO</name>
<feature type="transmembrane region" description="Helical" evidence="1">
    <location>
        <begin position="86"/>
        <end position="106"/>
    </location>
</feature>
<evidence type="ECO:0000256" key="1">
    <source>
        <dbReference type="SAM" id="Phobius"/>
    </source>
</evidence>
<comment type="caution">
    <text evidence="2">The sequence shown here is derived from an EMBL/GenBank/DDBJ whole genome shotgun (WGS) entry which is preliminary data.</text>
</comment>
<evidence type="ECO:0000313" key="2">
    <source>
        <dbReference type="EMBL" id="MET6990659.1"/>
    </source>
</evidence>
<organism evidence="2 3">
    <name type="scientific">Sediminicola arcticus</name>
    <dbReference type="NCBI Taxonomy" id="1574308"/>
    <lineage>
        <taxon>Bacteria</taxon>
        <taxon>Pseudomonadati</taxon>
        <taxon>Bacteroidota</taxon>
        <taxon>Flavobacteriia</taxon>
        <taxon>Flavobacteriales</taxon>
        <taxon>Flavobacteriaceae</taxon>
        <taxon>Sediminicola</taxon>
    </lineage>
</organism>
<keyword evidence="1" id="KW-0812">Transmembrane</keyword>
<protein>
    <submittedName>
        <fullName evidence="2">Uncharacterized protein</fullName>
    </submittedName>
</protein>
<proteinExistence type="predicted"/>
<dbReference type="PROSITE" id="PS51257">
    <property type="entry name" value="PROKAR_LIPOPROTEIN"/>
    <property type="match status" value="1"/>
</dbReference>
<keyword evidence="1" id="KW-0472">Membrane</keyword>
<gene>
    <name evidence="2" type="ORF">ABXZ36_08355</name>
</gene>
<dbReference type="RefSeq" id="WP_354615053.1">
    <property type="nucleotide sequence ID" value="NZ_JBEXAE010000003.1"/>
</dbReference>
<sequence length="129" mass="14762">MNHLAKVIKTVKEESPILYTIVLIHLFLAIGCLAGLFIDERIVMGVNVWIKPLKFSISDGIYIMTVGYLIRFYPYTKRKKNSINNIVAWTLLIETVIVVFQASRGIQAHYNKYSLFVNPEVKSKLKTEG</sequence>
<dbReference type="EMBL" id="JBEXAE010000003">
    <property type="protein sequence ID" value="MET6990659.1"/>
    <property type="molecule type" value="Genomic_DNA"/>
</dbReference>
<keyword evidence="3" id="KW-1185">Reference proteome</keyword>
<evidence type="ECO:0000313" key="3">
    <source>
        <dbReference type="Proteomes" id="UP001549799"/>
    </source>
</evidence>